<dbReference type="EMBL" id="GL984318">
    <property type="protein sequence ID" value="EGR27817.1"/>
    <property type="molecule type" value="Genomic_DNA"/>
</dbReference>
<dbReference type="RefSeq" id="XP_004027162.1">
    <property type="nucleotide sequence ID" value="XM_004027113.1"/>
</dbReference>
<dbReference type="AlphaFoldDB" id="G0R3Y6"/>
<proteinExistence type="predicted"/>
<sequence>MIIIKAAQNQKSNKILLKLFIEIPKIIMRILIYIKILKLHHPSSQDHIQFYQKYNILYQMQLFLIFLKYQIYTKARIQMMQIVQSQIFHKIYCTNLKNILYLFIVSVSKQQQQTQKKKINLKQTSMQIQNIQNKIHIFNQQRKKKIQEKQS</sequence>
<protein>
    <recommendedName>
        <fullName evidence="4">Transmembrane protein</fullName>
    </recommendedName>
</protein>
<keyword evidence="1" id="KW-0175">Coiled coil</keyword>
<evidence type="ECO:0000313" key="3">
    <source>
        <dbReference type="Proteomes" id="UP000008983"/>
    </source>
</evidence>
<reference evidence="2 3" key="1">
    <citation type="submission" date="2011-07" db="EMBL/GenBank/DDBJ databases">
        <authorList>
            <person name="Coyne R."/>
            <person name="Brami D."/>
            <person name="Johnson J."/>
            <person name="Hostetler J."/>
            <person name="Hannick L."/>
            <person name="Clark T."/>
            <person name="Cassidy-Hanley D."/>
            <person name="Inman J."/>
        </authorList>
    </citation>
    <scope>NUCLEOTIDE SEQUENCE [LARGE SCALE GENOMIC DNA]</scope>
    <source>
        <strain evidence="2 3">G5</strain>
    </source>
</reference>
<dbReference type="InParanoid" id="G0R3Y6"/>
<keyword evidence="3" id="KW-1185">Reference proteome</keyword>
<feature type="coiled-coil region" evidence="1">
    <location>
        <begin position="121"/>
        <end position="148"/>
    </location>
</feature>
<name>G0R3Y6_ICHMU</name>
<accession>G0R3Y6</accession>
<organism evidence="2 3">
    <name type="scientific">Ichthyophthirius multifiliis</name>
    <name type="common">White spot disease agent</name>
    <name type="synonym">Ich</name>
    <dbReference type="NCBI Taxonomy" id="5932"/>
    <lineage>
        <taxon>Eukaryota</taxon>
        <taxon>Sar</taxon>
        <taxon>Alveolata</taxon>
        <taxon>Ciliophora</taxon>
        <taxon>Intramacronucleata</taxon>
        <taxon>Oligohymenophorea</taxon>
        <taxon>Hymenostomatida</taxon>
        <taxon>Ophryoglenina</taxon>
        <taxon>Ichthyophthirius</taxon>
    </lineage>
</organism>
<evidence type="ECO:0000256" key="1">
    <source>
        <dbReference type="SAM" id="Coils"/>
    </source>
</evidence>
<gene>
    <name evidence="2" type="ORF">IMG5_188430</name>
</gene>
<evidence type="ECO:0000313" key="2">
    <source>
        <dbReference type="EMBL" id="EGR27817.1"/>
    </source>
</evidence>
<evidence type="ECO:0008006" key="4">
    <source>
        <dbReference type="Google" id="ProtNLM"/>
    </source>
</evidence>
<dbReference type="Proteomes" id="UP000008983">
    <property type="component" value="Unassembled WGS sequence"/>
</dbReference>
<dbReference type="GeneID" id="14903896"/>